<proteinExistence type="predicted"/>
<dbReference type="GO" id="GO:0043200">
    <property type="term" value="P:response to amino acid"/>
    <property type="evidence" value="ECO:0007669"/>
    <property type="project" value="TreeGrafter"/>
</dbReference>
<dbReference type="PANTHER" id="PTHR30154:SF34">
    <property type="entry name" value="TRANSCRIPTIONAL REGULATOR AZLB"/>
    <property type="match status" value="1"/>
</dbReference>
<dbReference type="SMART" id="SM00344">
    <property type="entry name" value="HTH_ASNC"/>
    <property type="match status" value="1"/>
</dbReference>
<evidence type="ECO:0000313" key="5">
    <source>
        <dbReference type="EMBL" id="GAH47789.1"/>
    </source>
</evidence>
<dbReference type="GO" id="GO:0005829">
    <property type="term" value="C:cytosol"/>
    <property type="evidence" value="ECO:0007669"/>
    <property type="project" value="TreeGrafter"/>
</dbReference>
<reference evidence="5" key="1">
    <citation type="journal article" date="2014" name="Front. Microbiol.">
        <title>High frequency of phylogenetically diverse reductive dehalogenase-homologous genes in deep subseafloor sedimentary metagenomes.</title>
        <authorList>
            <person name="Kawai M."/>
            <person name="Futagami T."/>
            <person name="Toyoda A."/>
            <person name="Takaki Y."/>
            <person name="Nishi S."/>
            <person name="Hori S."/>
            <person name="Arai W."/>
            <person name="Tsubouchi T."/>
            <person name="Morono Y."/>
            <person name="Uchiyama I."/>
            <person name="Ito T."/>
            <person name="Fujiyama A."/>
            <person name="Inagaki F."/>
            <person name="Takami H."/>
        </authorList>
    </citation>
    <scope>NUCLEOTIDE SEQUENCE</scope>
    <source>
        <strain evidence="5">Expedition CK06-06</strain>
    </source>
</reference>
<evidence type="ECO:0000256" key="3">
    <source>
        <dbReference type="ARBA" id="ARBA00023163"/>
    </source>
</evidence>
<name>X1H1P3_9ZZZZ</name>
<dbReference type="PRINTS" id="PR00033">
    <property type="entry name" value="HTHASNC"/>
</dbReference>
<sequence>MSTLDSIDIQIVRLLGQDARQDSETLAKQLNISSATVRRRLRKLFRDEFLHIVGVVDPTKFGFPVAVVIALDVAH</sequence>
<accession>X1H1P3</accession>
<feature type="domain" description="HTH asnC-type" evidence="4">
    <location>
        <begin position="4"/>
        <end position="64"/>
    </location>
</feature>
<dbReference type="PANTHER" id="PTHR30154">
    <property type="entry name" value="LEUCINE-RESPONSIVE REGULATORY PROTEIN"/>
    <property type="match status" value="1"/>
</dbReference>
<protein>
    <recommendedName>
        <fullName evidence="4">HTH asnC-type domain-containing protein</fullName>
    </recommendedName>
</protein>
<dbReference type="GO" id="GO:0043565">
    <property type="term" value="F:sequence-specific DNA binding"/>
    <property type="evidence" value="ECO:0007669"/>
    <property type="project" value="InterPro"/>
</dbReference>
<dbReference type="AlphaFoldDB" id="X1H1P3"/>
<dbReference type="InterPro" id="IPR036390">
    <property type="entry name" value="WH_DNA-bd_sf"/>
</dbReference>
<comment type="caution">
    <text evidence="5">The sequence shown here is derived from an EMBL/GenBank/DDBJ whole genome shotgun (WGS) entry which is preliminary data.</text>
</comment>
<dbReference type="InterPro" id="IPR019888">
    <property type="entry name" value="Tscrpt_reg_AsnC-like"/>
</dbReference>
<keyword evidence="1" id="KW-0805">Transcription regulation</keyword>
<dbReference type="PROSITE" id="PS50956">
    <property type="entry name" value="HTH_ASNC_2"/>
    <property type="match status" value="1"/>
</dbReference>
<dbReference type="SUPFAM" id="SSF46785">
    <property type="entry name" value="Winged helix' DNA-binding domain"/>
    <property type="match status" value="1"/>
</dbReference>
<dbReference type="EMBL" id="BARU01024187">
    <property type="protein sequence ID" value="GAH47789.1"/>
    <property type="molecule type" value="Genomic_DNA"/>
</dbReference>
<dbReference type="Gene3D" id="1.10.10.10">
    <property type="entry name" value="Winged helix-like DNA-binding domain superfamily/Winged helix DNA-binding domain"/>
    <property type="match status" value="1"/>
</dbReference>
<feature type="non-terminal residue" evidence="5">
    <location>
        <position position="75"/>
    </location>
</feature>
<keyword evidence="2" id="KW-0238">DNA-binding</keyword>
<dbReference type="Pfam" id="PF13404">
    <property type="entry name" value="HTH_AsnC-type"/>
    <property type="match status" value="1"/>
</dbReference>
<evidence type="ECO:0000259" key="4">
    <source>
        <dbReference type="PROSITE" id="PS50956"/>
    </source>
</evidence>
<keyword evidence="3" id="KW-0804">Transcription</keyword>
<evidence type="ECO:0000256" key="2">
    <source>
        <dbReference type="ARBA" id="ARBA00023125"/>
    </source>
</evidence>
<dbReference type="InterPro" id="IPR036388">
    <property type="entry name" value="WH-like_DNA-bd_sf"/>
</dbReference>
<dbReference type="InterPro" id="IPR000485">
    <property type="entry name" value="AsnC-type_HTH_dom"/>
</dbReference>
<evidence type="ECO:0000256" key="1">
    <source>
        <dbReference type="ARBA" id="ARBA00023015"/>
    </source>
</evidence>
<gene>
    <name evidence="5" type="ORF">S03H2_39155</name>
</gene>
<organism evidence="5">
    <name type="scientific">marine sediment metagenome</name>
    <dbReference type="NCBI Taxonomy" id="412755"/>
    <lineage>
        <taxon>unclassified sequences</taxon>
        <taxon>metagenomes</taxon>
        <taxon>ecological metagenomes</taxon>
    </lineage>
</organism>